<name>A0A9D3VVM2_9ROSI</name>
<dbReference type="AlphaFoldDB" id="A0A9D3VVM2"/>
<dbReference type="EMBL" id="JAIQCV010000005">
    <property type="protein sequence ID" value="KAH1097603.1"/>
    <property type="molecule type" value="Genomic_DNA"/>
</dbReference>
<evidence type="ECO:0000313" key="1">
    <source>
        <dbReference type="EMBL" id="KAH1097603.1"/>
    </source>
</evidence>
<reference evidence="1 2" key="1">
    <citation type="journal article" date="2021" name="Plant Biotechnol. J.">
        <title>Multi-omics assisted identification of the key and species-specific regulatory components of drought-tolerant mechanisms in Gossypium stocksii.</title>
        <authorList>
            <person name="Yu D."/>
            <person name="Ke L."/>
            <person name="Zhang D."/>
            <person name="Wu Y."/>
            <person name="Sun Y."/>
            <person name="Mei J."/>
            <person name="Sun J."/>
            <person name="Sun Y."/>
        </authorList>
    </citation>
    <scope>NUCLEOTIDE SEQUENCE [LARGE SCALE GENOMIC DNA]</scope>
    <source>
        <strain evidence="2">cv. E1</strain>
        <tissue evidence="1">Leaf</tissue>
    </source>
</reference>
<accession>A0A9D3VVM2</accession>
<protein>
    <submittedName>
        <fullName evidence="1">Uncharacterized protein</fullName>
    </submittedName>
</protein>
<evidence type="ECO:0000313" key="2">
    <source>
        <dbReference type="Proteomes" id="UP000828251"/>
    </source>
</evidence>
<keyword evidence="2" id="KW-1185">Reference proteome</keyword>
<proteinExistence type="predicted"/>
<organism evidence="1 2">
    <name type="scientific">Gossypium stocksii</name>
    <dbReference type="NCBI Taxonomy" id="47602"/>
    <lineage>
        <taxon>Eukaryota</taxon>
        <taxon>Viridiplantae</taxon>
        <taxon>Streptophyta</taxon>
        <taxon>Embryophyta</taxon>
        <taxon>Tracheophyta</taxon>
        <taxon>Spermatophyta</taxon>
        <taxon>Magnoliopsida</taxon>
        <taxon>eudicotyledons</taxon>
        <taxon>Gunneridae</taxon>
        <taxon>Pentapetalae</taxon>
        <taxon>rosids</taxon>
        <taxon>malvids</taxon>
        <taxon>Malvales</taxon>
        <taxon>Malvaceae</taxon>
        <taxon>Malvoideae</taxon>
        <taxon>Gossypium</taxon>
    </lineage>
</organism>
<dbReference type="Proteomes" id="UP000828251">
    <property type="component" value="Unassembled WGS sequence"/>
</dbReference>
<sequence length="55" mass="6591">MGRENPFRVVMFSELRWFTRQSNGEKVVTDEEVHIPRSHVDRTENSCDRDQEILN</sequence>
<gene>
    <name evidence="1" type="ORF">J1N35_014524</name>
</gene>
<comment type="caution">
    <text evidence="1">The sequence shown here is derived from an EMBL/GenBank/DDBJ whole genome shotgun (WGS) entry which is preliminary data.</text>
</comment>